<accession>A0ACC0DEL6</accession>
<keyword evidence="2" id="KW-1185">Reference proteome</keyword>
<sequence length="429" mass="46795">MAYRVFQSQADIASAYASELDTAILNRSILNEPFTPHSPNIPSFTFGGSEQRQYTDNNVLPSLPDLFSGPPPEFGSYSQLVNFPPQYQRNQHYAPLSPAANYDQSWERPSWSSTGLEPAFTPFAPIDSAVRAQEPHSSVAPPRTQQQPRPSSLTTHTQLPQPNRSAPETPSDDYYLAALADNNFSSPSLPPINSSPLPPSRPHSSVPKPLEVGERMPMVESGRRSTSKAGLVDLTRNQFEQGLDYAFGVDPVALTMPRKRTTAVANGESGAAGAKRRRTTQTSPSSSNRAAKSRRRDGSTAGDASLLTDDELSDSVQDGHETIDLSNASEVPQEFMAPTVDKRVKIGAFQCVICMDNCAHLTVTHCGHLFCSECLHSALHIDNMKKTCPVCRTKVDLKDKKGKNAKSFYHLELKVMTANKKGKQPAGPS</sequence>
<comment type="caution">
    <text evidence="1">The sequence shown here is derived from an EMBL/GenBank/DDBJ whole genome shotgun (WGS) entry which is preliminary data.</text>
</comment>
<gene>
    <name evidence="1" type="ORF">F4821DRAFT_227658</name>
</gene>
<evidence type="ECO:0000313" key="1">
    <source>
        <dbReference type="EMBL" id="KAI6091181.1"/>
    </source>
</evidence>
<reference evidence="1 2" key="1">
    <citation type="journal article" date="2022" name="New Phytol.">
        <title>Ecological generalism drives hyperdiversity of secondary metabolite gene clusters in xylarialean endophytes.</title>
        <authorList>
            <person name="Franco M.E.E."/>
            <person name="Wisecaver J.H."/>
            <person name="Arnold A.E."/>
            <person name="Ju Y.M."/>
            <person name="Slot J.C."/>
            <person name="Ahrendt S."/>
            <person name="Moore L.P."/>
            <person name="Eastman K.E."/>
            <person name="Scott K."/>
            <person name="Konkel Z."/>
            <person name="Mondo S.J."/>
            <person name="Kuo A."/>
            <person name="Hayes R.D."/>
            <person name="Haridas S."/>
            <person name="Andreopoulos B."/>
            <person name="Riley R."/>
            <person name="LaButti K."/>
            <person name="Pangilinan J."/>
            <person name="Lipzen A."/>
            <person name="Amirebrahimi M."/>
            <person name="Yan J."/>
            <person name="Adam C."/>
            <person name="Keymanesh K."/>
            <person name="Ng V."/>
            <person name="Louie K."/>
            <person name="Northen T."/>
            <person name="Drula E."/>
            <person name="Henrissat B."/>
            <person name="Hsieh H.M."/>
            <person name="Youens-Clark K."/>
            <person name="Lutzoni F."/>
            <person name="Miadlikowska J."/>
            <person name="Eastwood D.C."/>
            <person name="Hamelin R.C."/>
            <person name="Grigoriev I.V."/>
            <person name="U'Ren J.M."/>
        </authorList>
    </citation>
    <scope>NUCLEOTIDE SEQUENCE [LARGE SCALE GENOMIC DNA]</scope>
    <source>
        <strain evidence="1 2">ER1909</strain>
    </source>
</reference>
<organism evidence="1 2">
    <name type="scientific">Hypoxylon rubiginosum</name>
    <dbReference type="NCBI Taxonomy" id="110542"/>
    <lineage>
        <taxon>Eukaryota</taxon>
        <taxon>Fungi</taxon>
        <taxon>Dikarya</taxon>
        <taxon>Ascomycota</taxon>
        <taxon>Pezizomycotina</taxon>
        <taxon>Sordariomycetes</taxon>
        <taxon>Xylariomycetidae</taxon>
        <taxon>Xylariales</taxon>
        <taxon>Hypoxylaceae</taxon>
        <taxon>Hypoxylon</taxon>
    </lineage>
</organism>
<protein>
    <submittedName>
        <fullName evidence="1">Uncharacterized protein</fullName>
    </submittedName>
</protein>
<dbReference type="Proteomes" id="UP001497680">
    <property type="component" value="Unassembled WGS sequence"/>
</dbReference>
<evidence type="ECO:0000313" key="2">
    <source>
        <dbReference type="Proteomes" id="UP001497680"/>
    </source>
</evidence>
<name>A0ACC0DEL6_9PEZI</name>
<dbReference type="EMBL" id="MU394288">
    <property type="protein sequence ID" value="KAI6091181.1"/>
    <property type="molecule type" value="Genomic_DNA"/>
</dbReference>
<proteinExistence type="predicted"/>